<reference evidence="9" key="1">
    <citation type="journal article" date="2019" name="Int. J. Syst. Evol. Microbiol.">
        <title>The Global Catalogue of Microorganisms (GCM) 10K type strain sequencing project: providing services to taxonomists for standard genome sequencing and annotation.</title>
        <authorList>
            <consortium name="The Broad Institute Genomics Platform"/>
            <consortium name="The Broad Institute Genome Sequencing Center for Infectious Disease"/>
            <person name="Wu L."/>
            <person name="Ma J."/>
        </authorList>
    </citation>
    <scope>NUCLEOTIDE SEQUENCE [LARGE SCALE GENOMIC DNA]</scope>
    <source>
        <strain evidence="9">CECT 8482</strain>
    </source>
</reference>
<evidence type="ECO:0000256" key="2">
    <source>
        <dbReference type="ARBA" id="ARBA00022692"/>
    </source>
</evidence>
<evidence type="ECO:0000256" key="5">
    <source>
        <dbReference type="ARBA" id="ARBA00022989"/>
    </source>
</evidence>
<evidence type="ECO:0000313" key="8">
    <source>
        <dbReference type="EMBL" id="MDN3713014.1"/>
    </source>
</evidence>
<dbReference type="GO" id="GO:0005524">
    <property type="term" value="F:ATP binding"/>
    <property type="evidence" value="ECO:0007669"/>
    <property type="project" value="UniProtKB-KW"/>
</dbReference>
<evidence type="ECO:0000313" key="9">
    <source>
        <dbReference type="Proteomes" id="UP001243846"/>
    </source>
</evidence>
<keyword evidence="4 8" id="KW-0067">ATP-binding</keyword>
<gene>
    <name evidence="8" type="ORF">QWZ10_16935</name>
</gene>
<dbReference type="PANTHER" id="PTHR11384:SF59">
    <property type="entry name" value="LYSOSOMAL COBALAMIN TRANSPORTER ABCD4"/>
    <property type="match status" value="1"/>
</dbReference>
<dbReference type="PROSITE" id="PS50893">
    <property type="entry name" value="ABC_TRANSPORTER_2"/>
    <property type="match status" value="1"/>
</dbReference>
<evidence type="ECO:0000256" key="3">
    <source>
        <dbReference type="ARBA" id="ARBA00022741"/>
    </source>
</evidence>
<dbReference type="PANTHER" id="PTHR11384">
    <property type="entry name" value="ATP-BINDING CASSETTE, SUB-FAMILY D MEMBER"/>
    <property type="match status" value="1"/>
</dbReference>
<evidence type="ECO:0000256" key="6">
    <source>
        <dbReference type="ARBA" id="ARBA00023136"/>
    </source>
</evidence>
<keyword evidence="5" id="KW-1133">Transmembrane helix</keyword>
<proteinExistence type="predicted"/>
<dbReference type="InterPro" id="IPR027417">
    <property type="entry name" value="P-loop_NTPase"/>
</dbReference>
<dbReference type="Pfam" id="PF00005">
    <property type="entry name" value="ABC_tran"/>
    <property type="match status" value="1"/>
</dbReference>
<organism evidence="8 9">
    <name type="scientific">Paracoccus cavernae</name>
    <dbReference type="NCBI Taxonomy" id="1571207"/>
    <lineage>
        <taxon>Bacteria</taxon>
        <taxon>Pseudomonadati</taxon>
        <taxon>Pseudomonadota</taxon>
        <taxon>Alphaproteobacteria</taxon>
        <taxon>Rhodobacterales</taxon>
        <taxon>Paracoccaceae</taxon>
        <taxon>Paracoccus</taxon>
    </lineage>
</organism>
<dbReference type="SMART" id="SM00382">
    <property type="entry name" value="AAA"/>
    <property type="match status" value="1"/>
</dbReference>
<keyword evidence="1" id="KW-0813">Transport</keyword>
<protein>
    <submittedName>
        <fullName evidence="8">ATP-binding cassette domain-containing protein</fullName>
    </submittedName>
</protein>
<dbReference type="Proteomes" id="UP001243846">
    <property type="component" value="Unassembled WGS sequence"/>
</dbReference>
<dbReference type="SUPFAM" id="SSF52540">
    <property type="entry name" value="P-loop containing nucleoside triphosphate hydrolases"/>
    <property type="match status" value="1"/>
</dbReference>
<feature type="domain" description="ABC transporter" evidence="7">
    <location>
        <begin position="7"/>
        <end position="208"/>
    </location>
</feature>
<accession>A0ABT8D8A8</accession>
<sequence length="208" mass="22324">MSNDGSLRLEGVRLATPDGRWLDKIAGYQVRRGARLWLAGASGQGKTTLLSAIAGYWHWGEGRITLPKGRMVLLPAGAPVLADAILAAACHPEDPARHDPARLRAVLTRLGLGHRLDPEMIETSLTGLSMGERQRLGLARAVLLRPDWLLMDEATSALDPAAEGDLLGWLAAELPDTTFIMVAHRLPAGIALDDTLHLGSQGPERKTA</sequence>
<comment type="caution">
    <text evidence="8">The sequence shown here is derived from an EMBL/GenBank/DDBJ whole genome shotgun (WGS) entry which is preliminary data.</text>
</comment>
<keyword evidence="6" id="KW-0472">Membrane</keyword>
<name>A0ABT8D8A8_9RHOB</name>
<dbReference type="InterPro" id="IPR003593">
    <property type="entry name" value="AAA+_ATPase"/>
</dbReference>
<evidence type="ECO:0000256" key="1">
    <source>
        <dbReference type="ARBA" id="ARBA00022448"/>
    </source>
</evidence>
<dbReference type="EMBL" id="JAUFRC010000001">
    <property type="protein sequence ID" value="MDN3713014.1"/>
    <property type="molecule type" value="Genomic_DNA"/>
</dbReference>
<dbReference type="InterPro" id="IPR050835">
    <property type="entry name" value="ABC_transporter_sub-D"/>
</dbReference>
<evidence type="ECO:0000256" key="4">
    <source>
        <dbReference type="ARBA" id="ARBA00022840"/>
    </source>
</evidence>
<dbReference type="InterPro" id="IPR003439">
    <property type="entry name" value="ABC_transporter-like_ATP-bd"/>
</dbReference>
<keyword evidence="3" id="KW-0547">Nucleotide-binding</keyword>
<keyword evidence="9" id="KW-1185">Reference proteome</keyword>
<dbReference type="Gene3D" id="3.40.50.300">
    <property type="entry name" value="P-loop containing nucleotide triphosphate hydrolases"/>
    <property type="match status" value="1"/>
</dbReference>
<keyword evidence="2" id="KW-0812">Transmembrane</keyword>
<evidence type="ECO:0000259" key="7">
    <source>
        <dbReference type="PROSITE" id="PS50893"/>
    </source>
</evidence>